<evidence type="ECO:0000256" key="3">
    <source>
        <dbReference type="ARBA" id="ARBA00022692"/>
    </source>
</evidence>
<keyword evidence="2" id="KW-1003">Cell membrane</keyword>
<keyword evidence="5 8" id="KW-1133">Transmembrane helix</keyword>
<evidence type="ECO:0000256" key="5">
    <source>
        <dbReference type="ARBA" id="ARBA00022989"/>
    </source>
</evidence>
<gene>
    <name evidence="10" type="ORF">KDW03_10905</name>
</gene>
<reference evidence="10" key="2">
    <citation type="submission" date="2022-06" db="EMBL/GenBank/DDBJ databases">
        <title>Thermospira aquatica gen. nov., sp. nov.</title>
        <authorList>
            <person name="Ben Ali Gam Z."/>
            <person name="Labat M."/>
        </authorList>
    </citation>
    <scope>NUCLEOTIDE SEQUENCE</scope>
    <source>
        <strain evidence="10">F1F22</strain>
    </source>
</reference>
<evidence type="ECO:0000256" key="2">
    <source>
        <dbReference type="ARBA" id="ARBA00022475"/>
    </source>
</evidence>
<feature type="transmembrane region" description="Helical" evidence="8">
    <location>
        <begin position="148"/>
        <end position="172"/>
    </location>
</feature>
<comment type="subcellular location">
    <subcellularLocation>
        <location evidence="1">Cell membrane</location>
    </subcellularLocation>
</comment>
<dbReference type="Pfam" id="PF18967">
    <property type="entry name" value="PycTM"/>
    <property type="match status" value="1"/>
</dbReference>
<organism evidence="10 11">
    <name type="scientific">Thermospira aquatica</name>
    <dbReference type="NCBI Taxonomy" id="2828656"/>
    <lineage>
        <taxon>Bacteria</taxon>
        <taxon>Pseudomonadati</taxon>
        <taxon>Spirochaetota</taxon>
        <taxon>Spirochaetia</taxon>
        <taxon>Brevinematales</taxon>
        <taxon>Thermospiraceae</taxon>
        <taxon>Thermospira</taxon>
    </lineage>
</organism>
<evidence type="ECO:0000259" key="9">
    <source>
        <dbReference type="Pfam" id="PF18967"/>
    </source>
</evidence>
<proteinExistence type="predicted"/>
<keyword evidence="11" id="KW-1185">Reference proteome</keyword>
<evidence type="ECO:0000256" key="4">
    <source>
        <dbReference type="ARBA" id="ARBA00022741"/>
    </source>
</evidence>
<keyword evidence="6" id="KW-0051">Antiviral defense</keyword>
<dbReference type="AlphaFoldDB" id="A0AAX3BCC3"/>
<feature type="domain" description="Pycsar effector protein" evidence="9">
    <location>
        <begin position="12"/>
        <end position="167"/>
    </location>
</feature>
<keyword evidence="7 8" id="KW-0472">Membrane</keyword>
<dbReference type="EMBL" id="CP073355">
    <property type="protein sequence ID" value="URA09973.1"/>
    <property type="molecule type" value="Genomic_DNA"/>
</dbReference>
<evidence type="ECO:0000256" key="7">
    <source>
        <dbReference type="ARBA" id="ARBA00023136"/>
    </source>
</evidence>
<evidence type="ECO:0000313" key="10">
    <source>
        <dbReference type="EMBL" id="URA09973.1"/>
    </source>
</evidence>
<evidence type="ECO:0000256" key="6">
    <source>
        <dbReference type="ARBA" id="ARBA00023118"/>
    </source>
</evidence>
<accession>A0AAX3BCC3</accession>
<protein>
    <recommendedName>
        <fullName evidence="9">Pycsar effector protein domain-containing protein</fullName>
    </recommendedName>
</protein>
<reference evidence="10" key="1">
    <citation type="submission" date="2021-04" db="EMBL/GenBank/DDBJ databases">
        <authorList>
            <person name="Postec A."/>
        </authorList>
    </citation>
    <scope>NUCLEOTIDE SEQUENCE</scope>
    <source>
        <strain evidence="10">F1F22</strain>
    </source>
</reference>
<keyword evidence="4" id="KW-0547">Nucleotide-binding</keyword>
<evidence type="ECO:0000256" key="8">
    <source>
        <dbReference type="SAM" id="Phobius"/>
    </source>
</evidence>
<dbReference type="RefSeq" id="WP_271435105.1">
    <property type="nucleotide sequence ID" value="NZ_CP073355.1"/>
</dbReference>
<dbReference type="Proteomes" id="UP001056539">
    <property type="component" value="Chromosome"/>
</dbReference>
<evidence type="ECO:0000313" key="11">
    <source>
        <dbReference type="Proteomes" id="UP001056539"/>
    </source>
</evidence>
<name>A0AAX3BCC3_9SPIR</name>
<dbReference type="InterPro" id="IPR043760">
    <property type="entry name" value="PycTM_dom"/>
</dbReference>
<keyword evidence="3 8" id="KW-0812">Transmembrane</keyword>
<sequence>MQSNLRYEFVSHVYDAITRQIQQFDVKVSVLLSWDGVIAIMLGREVVLLFSSVKPTLFIYAFLFMSAFFLIISSFFCYKILRPQNKINEKGNGIFWAGDILRLGKNHKERVESYLKVLSQLEKPEDFAEQIIQSVVGISEILMTKNKFFFFGLFATITSFVFLIFLIVRIGLGS</sequence>
<feature type="transmembrane region" description="Helical" evidence="8">
    <location>
        <begin position="57"/>
        <end position="81"/>
    </location>
</feature>
<evidence type="ECO:0000256" key="1">
    <source>
        <dbReference type="ARBA" id="ARBA00004236"/>
    </source>
</evidence>
<dbReference type="KEGG" id="taqu:KDW03_10905"/>